<gene>
    <name evidence="4" type="ORF">EVA68_02650</name>
</gene>
<dbReference type="PANTHER" id="PTHR43316:SF3">
    <property type="entry name" value="HALOACID DEHALOGENASE, TYPE II (AFU_ORTHOLOGUE AFUA_2G07750)-RELATED"/>
    <property type="match status" value="1"/>
</dbReference>
<proteinExistence type="inferred from homology"/>
<dbReference type="AlphaFoldDB" id="A0A520S389"/>
<dbReference type="NCBIfam" id="TIGR01493">
    <property type="entry name" value="HAD-SF-IA-v2"/>
    <property type="match status" value="1"/>
</dbReference>
<comment type="catalytic activity">
    <reaction evidence="3">
        <text>an (S)-2-haloacid + H2O = a (2R)-2-hydroxycarboxylate + a halide anion + H(+)</text>
        <dbReference type="Rhea" id="RHEA:11192"/>
        <dbReference type="ChEBI" id="CHEBI:15377"/>
        <dbReference type="ChEBI" id="CHEBI:15378"/>
        <dbReference type="ChEBI" id="CHEBI:16042"/>
        <dbReference type="ChEBI" id="CHEBI:58314"/>
        <dbReference type="ChEBI" id="CHEBI:137405"/>
        <dbReference type="EC" id="3.8.1.2"/>
    </reaction>
</comment>
<dbReference type="Pfam" id="PF00702">
    <property type="entry name" value="Hydrolase"/>
    <property type="match status" value="1"/>
</dbReference>
<sequence>MTNSIKALTFDVFGTVVDWRSSIIEEGERLTNQFGYKVEWEDFADRWRAGYSPAMERVRQGDIPWTDIDNLHRMILDELVIEFALTSMTEKELVNLNRVWHRLKPWDDAVEGLNRLKRRFTVATLSNGNISLLENMARFANLSWDQIFSAENFGHYKPDAETYMGAVSLLGLKAGEVMMVAAHPSDLEAAAENGLRTGYVARPLEWGHGYITDHVSADDFDIVSSDFLDLAAKLGA</sequence>
<evidence type="ECO:0000256" key="1">
    <source>
        <dbReference type="ARBA" id="ARBA00008106"/>
    </source>
</evidence>
<keyword evidence="2 3" id="KW-0378">Hydrolase</keyword>
<dbReference type="PANTHER" id="PTHR43316">
    <property type="entry name" value="HYDROLASE, HALOACID DELAHOGENASE-RELATED"/>
    <property type="match status" value="1"/>
</dbReference>
<dbReference type="SFLD" id="SFLDS00003">
    <property type="entry name" value="Haloacid_Dehalogenase"/>
    <property type="match status" value="1"/>
</dbReference>
<dbReference type="InterPro" id="IPR051540">
    <property type="entry name" value="S-2-haloacid_dehalogenase"/>
</dbReference>
<evidence type="ECO:0000256" key="2">
    <source>
        <dbReference type="ARBA" id="ARBA00022801"/>
    </source>
</evidence>
<dbReference type="Gene3D" id="1.10.150.240">
    <property type="entry name" value="Putative phosphatase, domain 2"/>
    <property type="match status" value="1"/>
</dbReference>
<dbReference type="SFLD" id="SFLDG01129">
    <property type="entry name" value="C1.5:_HAD__Beta-PGM__Phosphata"/>
    <property type="match status" value="1"/>
</dbReference>
<comment type="function">
    <text evidence="3">Catalyzes the hydrolytic dehalogenation of small (S)-2-haloalkanoic acids to yield the corresponding (R)-2-hydroxyalkanoic acids.</text>
</comment>
<comment type="similarity">
    <text evidence="1 3">Belongs to the HAD-like hydrolase superfamily. S-2-haloalkanoic acid dehalogenase family.</text>
</comment>
<dbReference type="NCBIfam" id="TIGR01428">
    <property type="entry name" value="HAD_type_II"/>
    <property type="match status" value="1"/>
</dbReference>
<accession>A0A520S389</accession>
<dbReference type="Proteomes" id="UP000316199">
    <property type="component" value="Unassembled WGS sequence"/>
</dbReference>
<evidence type="ECO:0000313" key="5">
    <source>
        <dbReference type="Proteomes" id="UP000316199"/>
    </source>
</evidence>
<organism evidence="4 5">
    <name type="scientific">OM182 bacterium</name>
    <dbReference type="NCBI Taxonomy" id="2510334"/>
    <lineage>
        <taxon>Bacteria</taxon>
        <taxon>Pseudomonadati</taxon>
        <taxon>Pseudomonadota</taxon>
        <taxon>Gammaproteobacteria</taxon>
        <taxon>OMG group</taxon>
        <taxon>OM182 clade</taxon>
    </lineage>
</organism>
<dbReference type="InterPro" id="IPR023198">
    <property type="entry name" value="PGP-like_dom2"/>
</dbReference>
<comment type="caution">
    <text evidence="4">The sequence shown here is derived from an EMBL/GenBank/DDBJ whole genome shotgun (WGS) entry which is preliminary data.</text>
</comment>
<dbReference type="InterPro" id="IPR006328">
    <property type="entry name" value="2-HAD"/>
</dbReference>
<evidence type="ECO:0000313" key="4">
    <source>
        <dbReference type="EMBL" id="RZO76938.1"/>
    </source>
</evidence>
<protein>
    <recommendedName>
        <fullName evidence="3">(S)-2-haloacid dehalogenase</fullName>
        <ecNumber evidence="3">3.8.1.2</ecNumber>
    </recommendedName>
    <alternativeName>
        <fullName evidence="3">2-haloalkanoic acid dehalogenase</fullName>
    </alternativeName>
    <alternativeName>
        <fullName evidence="3">Halocarboxylic acid halidohydrolase</fullName>
    </alternativeName>
    <alternativeName>
        <fullName evidence="3">L-2-haloacid dehalogenase</fullName>
    </alternativeName>
</protein>
<dbReference type="SUPFAM" id="SSF56784">
    <property type="entry name" value="HAD-like"/>
    <property type="match status" value="1"/>
</dbReference>
<dbReference type="InterPro" id="IPR023214">
    <property type="entry name" value="HAD_sf"/>
</dbReference>
<dbReference type="EMBL" id="SHAG01000006">
    <property type="protein sequence ID" value="RZO76938.1"/>
    <property type="molecule type" value="Genomic_DNA"/>
</dbReference>
<dbReference type="Gene3D" id="3.40.50.1000">
    <property type="entry name" value="HAD superfamily/HAD-like"/>
    <property type="match status" value="1"/>
</dbReference>
<dbReference type="InterPro" id="IPR006439">
    <property type="entry name" value="HAD-SF_hydro_IA"/>
</dbReference>
<dbReference type="EC" id="3.8.1.2" evidence="3"/>
<evidence type="ECO:0000256" key="3">
    <source>
        <dbReference type="RuleBase" id="RU368077"/>
    </source>
</evidence>
<dbReference type="InterPro" id="IPR036412">
    <property type="entry name" value="HAD-like_sf"/>
</dbReference>
<dbReference type="PRINTS" id="PR00413">
    <property type="entry name" value="HADHALOGNASE"/>
</dbReference>
<reference evidence="4 5" key="1">
    <citation type="submission" date="2019-02" db="EMBL/GenBank/DDBJ databases">
        <title>Prokaryotic population dynamics and viral predation in marine succession experiment using metagenomics: the confinement effect.</title>
        <authorList>
            <person name="Haro-Moreno J.M."/>
            <person name="Rodriguez-Valera F."/>
            <person name="Lopez-Perez M."/>
        </authorList>
    </citation>
    <scope>NUCLEOTIDE SEQUENCE [LARGE SCALE GENOMIC DNA]</scope>
    <source>
        <strain evidence="4">MED-G157</strain>
    </source>
</reference>
<name>A0A520S389_9GAMM</name>
<dbReference type="GO" id="GO:0018784">
    <property type="term" value="F:(S)-2-haloacid dehalogenase activity"/>
    <property type="evidence" value="ECO:0007669"/>
    <property type="project" value="UniProtKB-UniRule"/>
</dbReference>